<comment type="caution">
    <text evidence="1">The sequence shown here is derived from an EMBL/GenBank/DDBJ whole genome shotgun (WGS) entry which is preliminary data.</text>
</comment>
<gene>
    <name evidence="1" type="ORF">TWF703_007017</name>
</gene>
<dbReference type="AlphaFoldDB" id="A0A7C8NUJ8"/>
<accession>A0A7C8NUJ8</accession>
<name>A0A7C8NUJ8_ORBOL</name>
<evidence type="ECO:0000313" key="1">
    <source>
        <dbReference type="EMBL" id="KAF3133175.1"/>
    </source>
</evidence>
<organism evidence="1 2">
    <name type="scientific">Orbilia oligospora</name>
    <name type="common">Nematode-trapping fungus</name>
    <name type="synonym">Arthrobotrys oligospora</name>
    <dbReference type="NCBI Taxonomy" id="2813651"/>
    <lineage>
        <taxon>Eukaryota</taxon>
        <taxon>Fungi</taxon>
        <taxon>Dikarya</taxon>
        <taxon>Ascomycota</taxon>
        <taxon>Pezizomycotina</taxon>
        <taxon>Orbiliomycetes</taxon>
        <taxon>Orbiliales</taxon>
        <taxon>Orbiliaceae</taxon>
        <taxon>Orbilia</taxon>
    </lineage>
</organism>
<dbReference type="EMBL" id="WIQZ01000041">
    <property type="protein sequence ID" value="KAF3133175.1"/>
    <property type="molecule type" value="Genomic_DNA"/>
</dbReference>
<evidence type="ECO:0000313" key="2">
    <source>
        <dbReference type="Proteomes" id="UP000480548"/>
    </source>
</evidence>
<dbReference type="Proteomes" id="UP000480548">
    <property type="component" value="Unassembled WGS sequence"/>
</dbReference>
<reference evidence="1 2" key="1">
    <citation type="submission" date="2019-06" db="EMBL/GenBank/DDBJ databases">
        <authorList>
            <person name="Palmer J.M."/>
        </authorList>
    </citation>
    <scope>NUCLEOTIDE SEQUENCE [LARGE SCALE GENOMIC DNA]</scope>
    <source>
        <strain evidence="1 2">TWF703</strain>
    </source>
</reference>
<protein>
    <submittedName>
        <fullName evidence="1">Uncharacterized protein</fullName>
    </submittedName>
</protein>
<proteinExistence type="predicted"/>
<sequence length="54" mass="5859">MSQSISPNWGYTCAVGRYFAEFWGGGAGFKKPVEMNTRLSNDDPKGIPSCKTLG</sequence>